<dbReference type="Proteomes" id="UP001159363">
    <property type="component" value="Chromosome 7"/>
</dbReference>
<reference evidence="2 3" key="1">
    <citation type="submission" date="2023-02" db="EMBL/GenBank/DDBJ databases">
        <title>LHISI_Scaffold_Assembly.</title>
        <authorList>
            <person name="Stuart O.P."/>
            <person name="Cleave R."/>
            <person name="Magrath M.J.L."/>
            <person name="Mikheyev A.S."/>
        </authorList>
    </citation>
    <scope>NUCLEOTIDE SEQUENCE [LARGE SCALE GENOMIC DNA]</scope>
    <source>
        <strain evidence="2">Daus_M_001</strain>
        <tissue evidence="2">Leg muscle</tissue>
    </source>
</reference>
<accession>A0ABQ9GWN8</accession>
<proteinExistence type="predicted"/>
<sequence length="140" mass="15625">MTAISGFRKCRIFPLHPNVFNDEDYAAAEMTGIHLDLEKNAVPSSSGGSSQHPTDESSSSSPQCPTTEESPSQHPTGRFHVSPKDINPLPKAKNLKQRQTNRKKGKTAIITSSPCKDELTEERRKKRIALNENKRKLEEK</sequence>
<comment type="caution">
    <text evidence="2">The sequence shown here is derived from an EMBL/GenBank/DDBJ whole genome shotgun (WGS) entry which is preliminary data.</text>
</comment>
<evidence type="ECO:0000313" key="2">
    <source>
        <dbReference type="EMBL" id="KAJ8876450.1"/>
    </source>
</evidence>
<gene>
    <name evidence="2" type="ORF">PR048_020895</name>
</gene>
<name>A0ABQ9GWN8_9NEOP</name>
<evidence type="ECO:0000313" key="3">
    <source>
        <dbReference type="Proteomes" id="UP001159363"/>
    </source>
</evidence>
<feature type="compositionally biased region" description="Polar residues" evidence="1">
    <location>
        <begin position="42"/>
        <end position="75"/>
    </location>
</feature>
<evidence type="ECO:0000256" key="1">
    <source>
        <dbReference type="SAM" id="MobiDB-lite"/>
    </source>
</evidence>
<feature type="region of interest" description="Disordered" evidence="1">
    <location>
        <begin position="38"/>
        <end position="122"/>
    </location>
</feature>
<evidence type="ECO:0008006" key="4">
    <source>
        <dbReference type="Google" id="ProtNLM"/>
    </source>
</evidence>
<organism evidence="2 3">
    <name type="scientific">Dryococelus australis</name>
    <dbReference type="NCBI Taxonomy" id="614101"/>
    <lineage>
        <taxon>Eukaryota</taxon>
        <taxon>Metazoa</taxon>
        <taxon>Ecdysozoa</taxon>
        <taxon>Arthropoda</taxon>
        <taxon>Hexapoda</taxon>
        <taxon>Insecta</taxon>
        <taxon>Pterygota</taxon>
        <taxon>Neoptera</taxon>
        <taxon>Polyneoptera</taxon>
        <taxon>Phasmatodea</taxon>
        <taxon>Verophasmatodea</taxon>
        <taxon>Anareolatae</taxon>
        <taxon>Phasmatidae</taxon>
        <taxon>Eurycanthinae</taxon>
        <taxon>Dryococelus</taxon>
    </lineage>
</organism>
<feature type="compositionally biased region" description="Basic residues" evidence="1">
    <location>
        <begin position="93"/>
        <end position="106"/>
    </location>
</feature>
<keyword evidence="3" id="KW-1185">Reference proteome</keyword>
<protein>
    <recommendedName>
        <fullName evidence="4">BZIP domain-containing protein</fullName>
    </recommendedName>
</protein>
<dbReference type="EMBL" id="JARBHB010000008">
    <property type="protein sequence ID" value="KAJ8876450.1"/>
    <property type="molecule type" value="Genomic_DNA"/>
</dbReference>